<reference evidence="10 11" key="1">
    <citation type="journal article" date="2016" name="Mol. Biol. Evol.">
        <title>Comparative Genomics of Early-Diverging Mushroom-Forming Fungi Provides Insights into the Origins of Lignocellulose Decay Capabilities.</title>
        <authorList>
            <person name="Nagy L.G."/>
            <person name="Riley R."/>
            <person name="Tritt A."/>
            <person name="Adam C."/>
            <person name="Daum C."/>
            <person name="Floudas D."/>
            <person name="Sun H."/>
            <person name="Yadav J.S."/>
            <person name="Pangilinan J."/>
            <person name="Larsson K.H."/>
            <person name="Matsuura K."/>
            <person name="Barry K."/>
            <person name="Labutti K."/>
            <person name="Kuo R."/>
            <person name="Ohm R.A."/>
            <person name="Bhattacharya S.S."/>
            <person name="Shirouzu T."/>
            <person name="Yoshinaga Y."/>
            <person name="Martin F.M."/>
            <person name="Grigoriev I.V."/>
            <person name="Hibbett D.S."/>
        </authorList>
    </citation>
    <scope>NUCLEOTIDE SEQUENCE [LARGE SCALE GENOMIC DNA]</scope>
    <source>
        <strain evidence="10 11">93-53</strain>
    </source>
</reference>
<evidence type="ECO:0000256" key="7">
    <source>
        <dbReference type="PROSITE-ProRule" id="PRU00810"/>
    </source>
</evidence>
<gene>
    <name evidence="10" type="ORF">LAESUDRAFT_648466</name>
</gene>
<keyword evidence="4" id="KW-0805">Transcription regulation</keyword>
<dbReference type="OrthoDB" id="10265969at2759"/>
<keyword evidence="6 7" id="KW-0539">Nucleus</keyword>
<dbReference type="FunFam" id="1.20.1160.11:FF:000003">
    <property type="entry name" value="Paired amphipathic helix SIN3-like protein"/>
    <property type="match status" value="1"/>
</dbReference>
<dbReference type="Pfam" id="PF02671">
    <property type="entry name" value="PAH"/>
    <property type="match status" value="3"/>
</dbReference>
<feature type="compositionally biased region" description="Acidic residues" evidence="8">
    <location>
        <begin position="802"/>
        <end position="814"/>
    </location>
</feature>
<feature type="region of interest" description="Disordered" evidence="8">
    <location>
        <begin position="289"/>
        <end position="368"/>
    </location>
</feature>
<evidence type="ECO:0000259" key="9">
    <source>
        <dbReference type="SMART" id="SM00761"/>
    </source>
</evidence>
<dbReference type="InterPro" id="IPR031693">
    <property type="entry name" value="Sin3_C"/>
</dbReference>
<evidence type="ECO:0000256" key="3">
    <source>
        <dbReference type="ARBA" id="ARBA00022737"/>
    </source>
</evidence>
<dbReference type="GO" id="GO:0000122">
    <property type="term" value="P:negative regulation of transcription by RNA polymerase II"/>
    <property type="evidence" value="ECO:0007669"/>
    <property type="project" value="TreeGrafter"/>
</dbReference>
<dbReference type="InterPro" id="IPR003822">
    <property type="entry name" value="PAH"/>
</dbReference>
<dbReference type="STRING" id="1314785.A0A165F7A8"/>
<dbReference type="Proteomes" id="UP000076871">
    <property type="component" value="Unassembled WGS sequence"/>
</dbReference>
<organism evidence="10 11">
    <name type="scientific">Laetiporus sulphureus 93-53</name>
    <dbReference type="NCBI Taxonomy" id="1314785"/>
    <lineage>
        <taxon>Eukaryota</taxon>
        <taxon>Fungi</taxon>
        <taxon>Dikarya</taxon>
        <taxon>Basidiomycota</taxon>
        <taxon>Agaricomycotina</taxon>
        <taxon>Agaricomycetes</taxon>
        <taxon>Polyporales</taxon>
        <taxon>Laetiporus</taxon>
    </lineage>
</organism>
<keyword evidence="3" id="KW-0677">Repeat</keyword>
<evidence type="ECO:0000256" key="6">
    <source>
        <dbReference type="ARBA" id="ARBA00023242"/>
    </source>
</evidence>
<evidence type="ECO:0000256" key="8">
    <source>
        <dbReference type="SAM" id="MobiDB-lite"/>
    </source>
</evidence>
<accession>A0A165F7A8</accession>
<comment type="subcellular location">
    <subcellularLocation>
        <location evidence="1 7">Nucleus</location>
    </subcellularLocation>
</comment>
<keyword evidence="5" id="KW-0804">Transcription</keyword>
<protein>
    <recommendedName>
        <fullName evidence="9">Histone deacetylase interacting domain-containing protein</fullName>
    </recommendedName>
</protein>
<dbReference type="FunFam" id="1.20.1160.11:FF:000002">
    <property type="entry name" value="Paired amphipathic helix protein SIN3"/>
    <property type="match status" value="1"/>
</dbReference>
<feature type="domain" description="Histone deacetylase interacting" evidence="9">
    <location>
        <begin position="502"/>
        <end position="601"/>
    </location>
</feature>
<dbReference type="Pfam" id="PF08295">
    <property type="entry name" value="Sin3_corepress"/>
    <property type="match status" value="1"/>
</dbReference>
<dbReference type="GO" id="GO:0010628">
    <property type="term" value="P:positive regulation of gene expression"/>
    <property type="evidence" value="ECO:0007669"/>
    <property type="project" value="UniProtKB-ARBA"/>
</dbReference>
<dbReference type="Pfam" id="PF16879">
    <property type="entry name" value="Sin3a_C"/>
    <property type="match status" value="1"/>
</dbReference>
<dbReference type="AlphaFoldDB" id="A0A165F7A8"/>
<evidence type="ECO:0000256" key="4">
    <source>
        <dbReference type="ARBA" id="ARBA00023015"/>
    </source>
</evidence>
<feature type="region of interest" description="Disordered" evidence="8">
    <location>
        <begin position="792"/>
        <end position="893"/>
    </location>
</feature>
<dbReference type="GO" id="GO:0033698">
    <property type="term" value="C:Rpd3L complex"/>
    <property type="evidence" value="ECO:0007669"/>
    <property type="project" value="UniProtKB-ARBA"/>
</dbReference>
<feature type="compositionally biased region" description="Low complexity" evidence="8">
    <location>
        <begin position="861"/>
        <end position="878"/>
    </location>
</feature>
<evidence type="ECO:0000256" key="2">
    <source>
        <dbReference type="ARBA" id="ARBA00022491"/>
    </source>
</evidence>
<dbReference type="EMBL" id="KV427614">
    <property type="protein sequence ID" value="KZT08526.1"/>
    <property type="molecule type" value="Genomic_DNA"/>
</dbReference>
<dbReference type="PANTHER" id="PTHR12346">
    <property type="entry name" value="SIN3B-RELATED"/>
    <property type="match status" value="1"/>
</dbReference>
<sequence>MGPRSPDSNRPLNVTDALSYLDAVKMQFQDKPDVYNHFLDIMKDFKSQVIDTPGVIERVSMLFHGNPYLIQGFNTFLPPGYRIELSTDPRNMDTITVTTPMGIMTQNISAYGAPVRIPRDSLAPGSSAVPSFLQQPPLALPPPPVLPVGIGNGSRPATPSRMHALAADYNYTSSVMFPSPMAGSQTTAAASFLGNLANRTSEGIPTGEFNHAIQFLNKIKVRFEADPETYKQFLEILHAYQKEHKHLEDSQVYAQVQMLFKNAPDLMEEFRDFLPEALAPATQSVGLVGILPHPTGGPGAWSQGEASTSTGEKGRTPTRRRKRAPEKEVPGAQKTVGGRVRTAKRPKVNQKPEPQSPRYSGYPPPPSPPLVYAPQNQAVAVLQHPQAGIVPHPAQITATLNMNGAQNTTQDELMFFDRAKKALENGGTYEEFLKLLNLFARDVIDAKTLIDRAEIFLGEGELMTQFKELMGWDDRLGNIEYGPPGSIRTGPPDPFAPRLPDDGQGPSYRRLPESEVRLACSGRRELERSVLNDEWVSNPTWASEESGFVAHKKNTFEDLLFRSEEERHEFQVHIEGLARTILVLEGLDARIDEMSAEERSQFKLKPGLGGSCPAIYERTIRRIYGRDGATEVLKALQECPAVAVPVVLKRLKQKDEEWRRAQREWNKTWREIDSKNFYKALDHQGLMFKANDKKNITAKFFVQDIASIKDSQEKVREAEEGLSWAKGSLGCQLDYNFSDASVLQDSLKLILSFLDHSMSQYSPAERRSIERFLHSFVPTLFMFAPQGFDSACGPLQPGHEDEVGDDLADGDGADDSTKSGRDRSGKRQTSGGQSVGVPPGDLRKRLLKTAQDRSPRNRPQPLFSRSAALSRSASPVPSDGQPPTAKAKGSRLNKELDMNNEHLYTDDIWIREAVIDSTIAVGDTRIMRRSFFANTTFYTLLRLLQLLYSRLLICKEIGARLAAEKHASLLANNVAVQLGLDEPNGPPAILAQALEAVGEVRAGEEPNVLYLYMLDACEKVFDSELDQATFEEHMRWFFGTKAYHVFTLDRIITAVVKQVQTIMADNKCQELWYLLQRSRGENSLTLHDAIRYRREAERHVGSDDNLYRVDWDGQSKRLLVQLVGATDPSVEHERTARGRWKEYVATYVMEYPTEWMPARRASGMPLFLKRCVAAISVRKGEAVARVGMLRVVVRTGTHKLLYEAGGEDVVWRRRGAEEEAALRRRAAVRGDERQRWLSRQGWGSVGA</sequence>
<dbReference type="InterPro" id="IPR036600">
    <property type="entry name" value="PAH_sf"/>
</dbReference>
<dbReference type="InterPro" id="IPR039774">
    <property type="entry name" value="Sin3-like"/>
</dbReference>
<feature type="region of interest" description="Disordered" evidence="8">
    <location>
        <begin position="482"/>
        <end position="510"/>
    </location>
</feature>
<keyword evidence="2" id="KW-0678">Repressor</keyword>
<dbReference type="SMART" id="SM00761">
    <property type="entry name" value="HDAC_interact"/>
    <property type="match status" value="1"/>
</dbReference>
<dbReference type="InterPro" id="IPR013194">
    <property type="entry name" value="HDAC_interact_dom"/>
</dbReference>
<evidence type="ECO:0000256" key="5">
    <source>
        <dbReference type="ARBA" id="ARBA00023163"/>
    </source>
</evidence>
<evidence type="ECO:0000313" key="10">
    <source>
        <dbReference type="EMBL" id="KZT08526.1"/>
    </source>
</evidence>
<dbReference type="Gene3D" id="1.20.1160.11">
    <property type="entry name" value="Paired amphipathic helix"/>
    <property type="match status" value="3"/>
</dbReference>
<dbReference type="GO" id="GO:0003714">
    <property type="term" value="F:transcription corepressor activity"/>
    <property type="evidence" value="ECO:0007669"/>
    <property type="project" value="InterPro"/>
</dbReference>
<dbReference type="InParanoid" id="A0A165F7A8"/>
<dbReference type="GeneID" id="63821138"/>
<proteinExistence type="predicted"/>
<evidence type="ECO:0000313" key="11">
    <source>
        <dbReference type="Proteomes" id="UP000076871"/>
    </source>
</evidence>
<keyword evidence="11" id="KW-1185">Reference proteome</keyword>
<evidence type="ECO:0000256" key="1">
    <source>
        <dbReference type="ARBA" id="ARBA00004123"/>
    </source>
</evidence>
<feature type="compositionally biased region" description="Basic and acidic residues" evidence="8">
    <location>
        <begin position="815"/>
        <end position="825"/>
    </location>
</feature>
<dbReference type="FunCoup" id="A0A165F7A8">
    <property type="interactions" value="727"/>
</dbReference>
<dbReference type="RefSeq" id="XP_040766266.1">
    <property type="nucleotide sequence ID" value="XM_040904108.1"/>
</dbReference>
<dbReference type="PROSITE" id="PS51477">
    <property type="entry name" value="PAH"/>
    <property type="match status" value="2"/>
</dbReference>
<dbReference type="PANTHER" id="PTHR12346:SF0">
    <property type="entry name" value="SIN3A, ISOFORM G"/>
    <property type="match status" value="1"/>
</dbReference>
<name>A0A165F7A8_9APHY</name>
<dbReference type="SUPFAM" id="SSF47762">
    <property type="entry name" value="PAH2 domain"/>
    <property type="match status" value="3"/>
</dbReference>
<dbReference type="FunFam" id="1.20.1160.11:FF:000001">
    <property type="entry name" value="Paired amphipathic helix protein Sin3"/>
    <property type="match status" value="1"/>
</dbReference>